<proteinExistence type="predicted"/>
<dbReference type="InterPro" id="IPR043908">
    <property type="entry name" value="DUF5769"/>
</dbReference>
<accession>A0A3S8UY30</accession>
<protein>
    <submittedName>
        <fullName evidence="1">Uncharacterized protein</fullName>
    </submittedName>
</protein>
<name>A0A3S8UY30_9VIRU</name>
<organism evidence="1">
    <name type="scientific">Megavirus baoshan</name>
    <dbReference type="NCBI Taxonomy" id="2496520"/>
    <lineage>
        <taxon>Viruses</taxon>
        <taxon>Varidnaviria</taxon>
        <taxon>Bamfordvirae</taxon>
        <taxon>Nucleocytoviricota</taxon>
        <taxon>Megaviricetes</taxon>
        <taxon>Imitervirales</taxon>
        <taxon>Mimiviridae</taxon>
        <taxon>Megamimivirinae</taxon>
        <taxon>Megavirus</taxon>
        <taxon>Megavirus baoshanense</taxon>
    </lineage>
</organism>
<dbReference type="EMBL" id="MH046811">
    <property type="protein sequence ID" value="AZL89702.1"/>
    <property type="molecule type" value="Genomic_DNA"/>
</dbReference>
<reference evidence="1" key="1">
    <citation type="submission" date="2018-03" db="EMBL/GenBank/DDBJ databases">
        <title>Draft genome sequences of Megaviruse, new member of the family Mimiviridae isolated from water in Shanghai, China.</title>
        <authorList>
            <person name="Xia Y."/>
        </authorList>
    </citation>
    <scope>NUCLEOTIDE SEQUENCE</scope>
    <source>
        <strain evidence="1">SH</strain>
    </source>
</reference>
<gene>
    <name evidence="1" type="ORF">Mb0025</name>
</gene>
<dbReference type="Pfam" id="PF19073">
    <property type="entry name" value="DUF5769"/>
    <property type="match status" value="1"/>
</dbReference>
<sequence>MSTTIMSLATSAFRSVVKSTGSTDISRVVSEVKGLNIDLSETEQEFVYRERRLMAREVFKQMKIFNDTFQNFLGHKSRFADFSIPYAWKTPVKCANLDLFQGMVSNLGKIRWTISPPAVYCQGGYYRDFFAGIKNFNDINLKFLCIEFAELFIKHCIIGPFGTKTQAPRYSPGHISIELTHKDFSHIKLPLDLGYASDREYCPQYFDMDVNMLRSTLDVDDPEFMNSLQVANPACDLQTAIDHCMNRTFVVFSKNGISVLTHDNVYTTAVYDEDGLISGLRTDMYAFFEVCIQDFLSKKLRERARKMQQRGWTRLNSDCENPLCVLASSKLVADLEVYNERKNKGKDSQAEE</sequence>
<evidence type="ECO:0000313" key="1">
    <source>
        <dbReference type="EMBL" id="AZL89702.1"/>
    </source>
</evidence>